<keyword evidence="4 9" id="KW-0805">Transcription regulation</keyword>
<dbReference type="Proteomes" id="UP000694941">
    <property type="component" value="Unplaced"/>
</dbReference>
<dbReference type="Gene3D" id="1.10.565.10">
    <property type="entry name" value="Retinoid X Receptor"/>
    <property type="match status" value="1"/>
</dbReference>
<protein>
    <submittedName>
        <fullName evidence="14 15">Nuclear hormone receptor HR96-like isoform X1</fullName>
    </submittedName>
</protein>
<name>A0ABM1TCY7_LIMPO</name>
<dbReference type="SMART" id="SM00430">
    <property type="entry name" value="HOLI"/>
    <property type="match status" value="1"/>
</dbReference>
<dbReference type="SMART" id="SM00399">
    <property type="entry name" value="ZnF_C4"/>
    <property type="match status" value="1"/>
</dbReference>
<dbReference type="RefSeq" id="XP_022253745.1">
    <property type="nucleotide sequence ID" value="XM_022398037.1"/>
</dbReference>
<keyword evidence="2 9" id="KW-0863">Zinc-finger</keyword>
<gene>
    <name evidence="14 15 16 17 18" type="primary">LOC106469496</name>
</gene>
<dbReference type="CDD" id="cd06966">
    <property type="entry name" value="NR_DBD_CAR"/>
    <property type="match status" value="1"/>
</dbReference>
<dbReference type="Pfam" id="PF00104">
    <property type="entry name" value="Hormone_recep"/>
    <property type="match status" value="1"/>
</dbReference>
<evidence type="ECO:0000256" key="5">
    <source>
        <dbReference type="ARBA" id="ARBA00023125"/>
    </source>
</evidence>
<dbReference type="RefSeq" id="XP_013785448.1">
    <property type="nucleotide sequence ID" value="XM_013929994.2"/>
</dbReference>
<dbReference type="RefSeq" id="XP_022253746.1">
    <property type="nucleotide sequence ID" value="XM_022398038.1"/>
</dbReference>
<dbReference type="InterPro" id="IPR035500">
    <property type="entry name" value="NHR-like_dom_sf"/>
</dbReference>
<evidence type="ECO:0000256" key="8">
    <source>
        <dbReference type="ARBA" id="ARBA00023242"/>
    </source>
</evidence>
<dbReference type="RefSeq" id="XP_022253743.1">
    <property type="nucleotide sequence ID" value="XM_022398035.1"/>
</dbReference>
<dbReference type="PROSITE" id="PS00031">
    <property type="entry name" value="NUCLEAR_REC_DBD_1"/>
    <property type="match status" value="1"/>
</dbReference>
<reference evidence="14 15" key="1">
    <citation type="submission" date="2025-05" db="UniProtKB">
        <authorList>
            <consortium name="RefSeq"/>
        </authorList>
    </citation>
    <scope>IDENTIFICATION</scope>
    <source>
        <tissue evidence="14 15">Muscle</tissue>
    </source>
</reference>
<keyword evidence="6 9" id="KW-0804">Transcription</keyword>
<dbReference type="CDD" id="cd06929">
    <property type="entry name" value="NR_LBD_F1"/>
    <property type="match status" value="1"/>
</dbReference>
<feature type="compositionally biased region" description="Low complexity" evidence="10">
    <location>
        <begin position="257"/>
        <end position="272"/>
    </location>
</feature>
<comment type="similarity">
    <text evidence="9">Belongs to the nuclear hormone receptor family.</text>
</comment>
<dbReference type="PRINTS" id="PR00398">
    <property type="entry name" value="STRDHORMONER"/>
</dbReference>
<organism evidence="13 15">
    <name type="scientific">Limulus polyphemus</name>
    <name type="common">Atlantic horseshoe crab</name>
    <dbReference type="NCBI Taxonomy" id="6850"/>
    <lineage>
        <taxon>Eukaryota</taxon>
        <taxon>Metazoa</taxon>
        <taxon>Ecdysozoa</taxon>
        <taxon>Arthropoda</taxon>
        <taxon>Chelicerata</taxon>
        <taxon>Merostomata</taxon>
        <taxon>Xiphosura</taxon>
        <taxon>Limulidae</taxon>
        <taxon>Limulus</taxon>
    </lineage>
</organism>
<dbReference type="SUPFAM" id="SSF48508">
    <property type="entry name" value="Nuclear receptor ligand-binding domain"/>
    <property type="match status" value="1"/>
</dbReference>
<evidence type="ECO:0000313" key="17">
    <source>
        <dbReference type="RefSeq" id="XP_022253745.1"/>
    </source>
</evidence>
<evidence type="ECO:0000259" key="11">
    <source>
        <dbReference type="PROSITE" id="PS51030"/>
    </source>
</evidence>
<dbReference type="InterPro" id="IPR050234">
    <property type="entry name" value="Nuclear_hormone_rcpt_NR1"/>
</dbReference>
<evidence type="ECO:0000259" key="12">
    <source>
        <dbReference type="PROSITE" id="PS51843"/>
    </source>
</evidence>
<evidence type="ECO:0000256" key="4">
    <source>
        <dbReference type="ARBA" id="ARBA00023015"/>
    </source>
</evidence>
<keyword evidence="8 9" id="KW-0539">Nucleus</keyword>
<comment type="subcellular location">
    <subcellularLocation>
        <location evidence="9">Nucleus</location>
    </subcellularLocation>
</comment>
<feature type="region of interest" description="Disordered" evidence="10">
    <location>
        <begin position="257"/>
        <end position="278"/>
    </location>
</feature>
<evidence type="ECO:0000256" key="9">
    <source>
        <dbReference type="RuleBase" id="RU004334"/>
    </source>
</evidence>
<evidence type="ECO:0000313" key="14">
    <source>
        <dbReference type="RefSeq" id="XP_013785448.1"/>
    </source>
</evidence>
<keyword evidence="3 9" id="KW-0862">Zinc</keyword>
<dbReference type="SUPFAM" id="SSF57716">
    <property type="entry name" value="Glucocorticoid receptor-like (DNA-binding domain)"/>
    <property type="match status" value="1"/>
</dbReference>
<dbReference type="PROSITE" id="PS51843">
    <property type="entry name" value="NR_LBD"/>
    <property type="match status" value="1"/>
</dbReference>
<dbReference type="Pfam" id="PF00105">
    <property type="entry name" value="zf-C4"/>
    <property type="match status" value="1"/>
</dbReference>
<dbReference type="RefSeq" id="XP_022253744.1">
    <property type="nucleotide sequence ID" value="XM_022398036.1"/>
</dbReference>
<dbReference type="GeneID" id="106469496"/>
<dbReference type="PROSITE" id="PS51030">
    <property type="entry name" value="NUCLEAR_REC_DBD_2"/>
    <property type="match status" value="1"/>
</dbReference>
<accession>A0ABM1TCY7</accession>
<dbReference type="InterPro" id="IPR013088">
    <property type="entry name" value="Znf_NHR/GATA"/>
</dbReference>
<dbReference type="InterPro" id="IPR001723">
    <property type="entry name" value="Nuclear_hrmn_rcpt"/>
</dbReference>
<evidence type="ECO:0000313" key="16">
    <source>
        <dbReference type="RefSeq" id="XP_022253744.1"/>
    </source>
</evidence>
<dbReference type="Gene3D" id="3.30.50.10">
    <property type="entry name" value="Erythroid Transcription Factor GATA-1, subunit A"/>
    <property type="match status" value="1"/>
</dbReference>
<feature type="domain" description="NR LBD" evidence="12">
    <location>
        <begin position="366"/>
        <end position="585"/>
    </location>
</feature>
<dbReference type="PRINTS" id="PR00047">
    <property type="entry name" value="STROIDFINGER"/>
</dbReference>
<evidence type="ECO:0000256" key="1">
    <source>
        <dbReference type="ARBA" id="ARBA00022723"/>
    </source>
</evidence>
<dbReference type="PANTHER" id="PTHR24082:SF283">
    <property type="entry name" value="NUCLEAR HORMONE RECEPTOR HR96"/>
    <property type="match status" value="1"/>
</dbReference>
<evidence type="ECO:0000313" key="15">
    <source>
        <dbReference type="RefSeq" id="XP_022253743.1"/>
    </source>
</evidence>
<dbReference type="PANTHER" id="PTHR24082">
    <property type="entry name" value="NUCLEAR HORMONE RECEPTOR"/>
    <property type="match status" value="1"/>
</dbReference>
<keyword evidence="5 9" id="KW-0238">DNA-binding</keyword>
<evidence type="ECO:0000256" key="3">
    <source>
        <dbReference type="ARBA" id="ARBA00022833"/>
    </source>
</evidence>
<dbReference type="InterPro" id="IPR000536">
    <property type="entry name" value="Nucl_hrmn_rcpt_lig-bd"/>
</dbReference>
<keyword evidence="13" id="KW-1185">Reference proteome</keyword>
<feature type="domain" description="Nuclear receptor" evidence="11">
    <location>
        <begin position="14"/>
        <end position="89"/>
    </location>
</feature>
<evidence type="ECO:0000256" key="2">
    <source>
        <dbReference type="ARBA" id="ARBA00022771"/>
    </source>
</evidence>
<keyword evidence="1 9" id="KW-0479">Metal-binding</keyword>
<proteinExistence type="inferred from homology"/>
<evidence type="ECO:0000256" key="6">
    <source>
        <dbReference type="ARBA" id="ARBA00023163"/>
    </source>
</evidence>
<evidence type="ECO:0000256" key="10">
    <source>
        <dbReference type="SAM" id="MobiDB-lite"/>
    </source>
</evidence>
<evidence type="ECO:0000313" key="13">
    <source>
        <dbReference type="Proteomes" id="UP000694941"/>
    </source>
</evidence>
<sequence>MTATMTEDVKAGDDKICGVCGDKALGYNFNAITCESCKAFFRRNAVKTKDFKCPFNNDCKVDIITRRFCQKCRLKKCFEIGMKKEWILTDEEKRMKKTKIEENRRKRYAPYPSKREKLSISSSVKHTFSLSPSEVGVDVGSDTDQVVGLFVDTDKLPSNSQPNSPTTLLFDESVELQAESISDSSELMSLTSEHSSAILSDSDFNQTVTLIPNESCNAFSSVKEKKILAYSVSSVVPPDSVMKNSKQQSTLSLLVNSDLSPSSSKWSTSLSSDGTGESQVTSSTVLCDVQSNRLSPRLNGSFVSFLSERFDNHISSHLDQSCFNHHSKKDDCIIPQSVMDLAIKVEFADIPLRSKDCKEKILTEAEQAKLTELITANEVLKMPLSCEVPDPSLLDVINMTDHAIRRLIIMSKRIHGFKSLCQEDQIALLKGSCTELMLLRSVMTYDPEKDCWQGPQAMSIKVDILKEAKGNIYEEHKRFINSFDLAWRSDENIMLLLSAITLFTPERPNIVHKNVISLEQKNYYYLLKRYLDTIYTGCEARSCYLKLISKLQELHLLNENHVQIFLDVNPKDVEPLLIEIFDLKH</sequence>
<dbReference type="InterPro" id="IPR001628">
    <property type="entry name" value="Znf_hrmn_rcpt"/>
</dbReference>
<evidence type="ECO:0000313" key="18">
    <source>
        <dbReference type="RefSeq" id="XP_022253746.1"/>
    </source>
</evidence>
<keyword evidence="7 9" id="KW-0675">Receptor</keyword>
<evidence type="ECO:0000256" key="7">
    <source>
        <dbReference type="ARBA" id="ARBA00023170"/>
    </source>
</evidence>